<dbReference type="AlphaFoldDB" id="A0A2K2BSD1"/>
<accession>A0A2K2BSD1</accession>
<dbReference type="EMBL" id="CM009290">
    <property type="protein sequence ID" value="PNT52683.1"/>
    <property type="molecule type" value="Genomic_DNA"/>
</dbReference>
<sequence>MYSTRVAKYILQLPKTEALKLTLVLNETKLTTFPCASPSAVSVHEVYQFLRSFR</sequence>
<organism evidence="1 2">
    <name type="scientific">Populus trichocarpa</name>
    <name type="common">Western balsam poplar</name>
    <name type="synonym">Populus balsamifera subsp. trichocarpa</name>
    <dbReference type="NCBI Taxonomy" id="3694"/>
    <lineage>
        <taxon>Eukaryota</taxon>
        <taxon>Viridiplantae</taxon>
        <taxon>Streptophyta</taxon>
        <taxon>Embryophyta</taxon>
        <taxon>Tracheophyta</taxon>
        <taxon>Spermatophyta</taxon>
        <taxon>Magnoliopsida</taxon>
        <taxon>eudicotyledons</taxon>
        <taxon>Gunneridae</taxon>
        <taxon>Pentapetalae</taxon>
        <taxon>rosids</taxon>
        <taxon>fabids</taxon>
        <taxon>Malpighiales</taxon>
        <taxon>Salicaceae</taxon>
        <taxon>Saliceae</taxon>
        <taxon>Populus</taxon>
    </lineage>
</organism>
<protein>
    <submittedName>
        <fullName evidence="1">Uncharacterized protein</fullName>
    </submittedName>
</protein>
<proteinExistence type="predicted"/>
<name>A0A2K2BSD1_POPTR</name>
<evidence type="ECO:0000313" key="1">
    <source>
        <dbReference type="EMBL" id="PNT52683.1"/>
    </source>
</evidence>
<dbReference type="InParanoid" id="A0A2K2BSD1"/>
<evidence type="ECO:0000313" key="2">
    <source>
        <dbReference type="Proteomes" id="UP000006729"/>
    </source>
</evidence>
<gene>
    <name evidence="1" type="ORF">POPTR_001G046200</name>
</gene>
<dbReference type="Proteomes" id="UP000006729">
    <property type="component" value="Chromosome 1"/>
</dbReference>
<keyword evidence="2" id="KW-1185">Reference proteome</keyword>
<reference evidence="1 2" key="1">
    <citation type="journal article" date="2006" name="Science">
        <title>The genome of black cottonwood, Populus trichocarpa (Torr. &amp; Gray).</title>
        <authorList>
            <person name="Tuskan G.A."/>
            <person name="Difazio S."/>
            <person name="Jansson S."/>
            <person name="Bohlmann J."/>
            <person name="Grigoriev I."/>
            <person name="Hellsten U."/>
            <person name="Putnam N."/>
            <person name="Ralph S."/>
            <person name="Rombauts S."/>
            <person name="Salamov A."/>
            <person name="Schein J."/>
            <person name="Sterck L."/>
            <person name="Aerts A."/>
            <person name="Bhalerao R.R."/>
            <person name="Bhalerao R.P."/>
            <person name="Blaudez D."/>
            <person name="Boerjan W."/>
            <person name="Brun A."/>
            <person name="Brunner A."/>
            <person name="Busov V."/>
            <person name="Campbell M."/>
            <person name="Carlson J."/>
            <person name="Chalot M."/>
            <person name="Chapman J."/>
            <person name="Chen G.L."/>
            <person name="Cooper D."/>
            <person name="Coutinho P.M."/>
            <person name="Couturier J."/>
            <person name="Covert S."/>
            <person name="Cronk Q."/>
            <person name="Cunningham R."/>
            <person name="Davis J."/>
            <person name="Degroeve S."/>
            <person name="Dejardin A."/>
            <person name="Depamphilis C."/>
            <person name="Detter J."/>
            <person name="Dirks B."/>
            <person name="Dubchak I."/>
            <person name="Duplessis S."/>
            <person name="Ehlting J."/>
            <person name="Ellis B."/>
            <person name="Gendler K."/>
            <person name="Goodstein D."/>
            <person name="Gribskov M."/>
            <person name="Grimwood J."/>
            <person name="Groover A."/>
            <person name="Gunter L."/>
            <person name="Hamberger B."/>
            <person name="Heinze B."/>
            <person name="Helariutta Y."/>
            <person name="Henrissat B."/>
            <person name="Holligan D."/>
            <person name="Holt R."/>
            <person name="Huang W."/>
            <person name="Islam-Faridi N."/>
            <person name="Jones S."/>
            <person name="Jones-Rhoades M."/>
            <person name="Jorgensen R."/>
            <person name="Joshi C."/>
            <person name="Kangasjarvi J."/>
            <person name="Karlsson J."/>
            <person name="Kelleher C."/>
            <person name="Kirkpatrick R."/>
            <person name="Kirst M."/>
            <person name="Kohler A."/>
            <person name="Kalluri U."/>
            <person name="Larimer F."/>
            <person name="Leebens-Mack J."/>
            <person name="Leple J.C."/>
            <person name="Locascio P."/>
            <person name="Lou Y."/>
            <person name="Lucas S."/>
            <person name="Martin F."/>
            <person name="Montanini B."/>
            <person name="Napoli C."/>
            <person name="Nelson D.R."/>
            <person name="Nelson C."/>
            <person name="Nieminen K."/>
            <person name="Nilsson O."/>
            <person name="Pereda V."/>
            <person name="Peter G."/>
            <person name="Philippe R."/>
            <person name="Pilate G."/>
            <person name="Poliakov A."/>
            <person name="Razumovskaya J."/>
            <person name="Richardson P."/>
            <person name="Rinaldi C."/>
            <person name="Ritland K."/>
            <person name="Rouze P."/>
            <person name="Ryaboy D."/>
            <person name="Schmutz J."/>
            <person name="Schrader J."/>
            <person name="Segerman B."/>
            <person name="Shin H."/>
            <person name="Siddiqui A."/>
            <person name="Sterky F."/>
            <person name="Terry A."/>
            <person name="Tsai C.J."/>
            <person name="Uberbacher E."/>
            <person name="Unneberg P."/>
            <person name="Vahala J."/>
            <person name="Wall K."/>
            <person name="Wessler S."/>
            <person name="Yang G."/>
            <person name="Yin T."/>
            <person name="Douglas C."/>
            <person name="Marra M."/>
            <person name="Sandberg G."/>
            <person name="Van de Peer Y."/>
            <person name="Rokhsar D."/>
        </authorList>
    </citation>
    <scope>NUCLEOTIDE SEQUENCE [LARGE SCALE GENOMIC DNA]</scope>
    <source>
        <strain evidence="2">cv. Nisqually</strain>
    </source>
</reference>